<keyword evidence="2" id="KW-1185">Reference proteome</keyword>
<proteinExistence type="predicted"/>
<dbReference type="Proteomes" id="UP001060215">
    <property type="component" value="Chromosome 11"/>
</dbReference>
<sequence length="70" mass="8233">MDFFVDDKQHHSKAAVSTGDEKDLLDPIQMDFNVKLQVLQEQILIQWHGRTKKSRESRFPTQELFSVECI</sequence>
<accession>A0ACC0F6R3</accession>
<gene>
    <name evidence="1" type="ORF">LOK49_LG15G00260</name>
</gene>
<protein>
    <submittedName>
        <fullName evidence="1">Uncharacterized protein</fullName>
    </submittedName>
</protein>
<evidence type="ECO:0000313" key="2">
    <source>
        <dbReference type="Proteomes" id="UP001060215"/>
    </source>
</evidence>
<organism evidence="1 2">
    <name type="scientific">Camellia lanceoleosa</name>
    <dbReference type="NCBI Taxonomy" id="1840588"/>
    <lineage>
        <taxon>Eukaryota</taxon>
        <taxon>Viridiplantae</taxon>
        <taxon>Streptophyta</taxon>
        <taxon>Embryophyta</taxon>
        <taxon>Tracheophyta</taxon>
        <taxon>Spermatophyta</taxon>
        <taxon>Magnoliopsida</taxon>
        <taxon>eudicotyledons</taxon>
        <taxon>Gunneridae</taxon>
        <taxon>Pentapetalae</taxon>
        <taxon>asterids</taxon>
        <taxon>Ericales</taxon>
        <taxon>Theaceae</taxon>
        <taxon>Camellia</taxon>
    </lineage>
</organism>
<dbReference type="EMBL" id="CM045768">
    <property type="protein sequence ID" value="KAI7984228.1"/>
    <property type="molecule type" value="Genomic_DNA"/>
</dbReference>
<evidence type="ECO:0000313" key="1">
    <source>
        <dbReference type="EMBL" id="KAI7984228.1"/>
    </source>
</evidence>
<name>A0ACC0F6R3_9ERIC</name>
<reference evidence="1 2" key="1">
    <citation type="journal article" date="2022" name="Plant J.">
        <title>Chromosome-level genome of Camellia lanceoleosa provides a valuable resource for understanding genome evolution and self-incompatibility.</title>
        <authorList>
            <person name="Gong W."/>
            <person name="Xiao S."/>
            <person name="Wang L."/>
            <person name="Liao Z."/>
            <person name="Chang Y."/>
            <person name="Mo W."/>
            <person name="Hu G."/>
            <person name="Li W."/>
            <person name="Zhao G."/>
            <person name="Zhu H."/>
            <person name="Hu X."/>
            <person name="Ji K."/>
            <person name="Xiang X."/>
            <person name="Song Q."/>
            <person name="Yuan D."/>
            <person name="Jin S."/>
            <person name="Zhang L."/>
        </authorList>
    </citation>
    <scope>NUCLEOTIDE SEQUENCE [LARGE SCALE GENOMIC DNA]</scope>
    <source>
        <strain evidence="1">SQ_2022a</strain>
    </source>
</reference>
<comment type="caution">
    <text evidence="1">The sequence shown here is derived from an EMBL/GenBank/DDBJ whole genome shotgun (WGS) entry which is preliminary data.</text>
</comment>